<evidence type="ECO:0000313" key="9">
    <source>
        <dbReference type="Proteomes" id="UP001057498"/>
    </source>
</evidence>
<dbReference type="InterPro" id="IPR008995">
    <property type="entry name" value="Mo/tungstate-bd_C_term_dom"/>
</dbReference>
<evidence type="ECO:0000256" key="5">
    <source>
        <dbReference type="ARBA" id="ARBA00022967"/>
    </source>
</evidence>
<feature type="domain" description="ABC transporter" evidence="7">
    <location>
        <begin position="4"/>
        <end position="239"/>
    </location>
</feature>
<accession>A0ABM7YTT0</accession>
<dbReference type="PROSITE" id="PS50893">
    <property type="entry name" value="ABC_TRANSPORTER_2"/>
    <property type="match status" value="1"/>
</dbReference>
<gene>
    <name evidence="8" type="ORF">CATMQ487_50470</name>
</gene>
<dbReference type="Gene3D" id="3.40.50.300">
    <property type="entry name" value="P-loop containing nucleotide triphosphate hydrolases"/>
    <property type="match status" value="1"/>
</dbReference>
<evidence type="ECO:0000256" key="1">
    <source>
        <dbReference type="ARBA" id="ARBA00022448"/>
    </source>
</evidence>
<proteinExistence type="predicted"/>
<evidence type="ECO:0000313" key="8">
    <source>
        <dbReference type="EMBL" id="BDI08077.1"/>
    </source>
</evidence>
<dbReference type="InterPro" id="IPR015853">
    <property type="entry name" value="ABC_transpr_FbpC"/>
</dbReference>
<dbReference type="CDD" id="cd03259">
    <property type="entry name" value="ABC_Carb_Solutes_like"/>
    <property type="match status" value="1"/>
</dbReference>
<keyword evidence="6" id="KW-0472">Membrane</keyword>
<dbReference type="SMART" id="SM00382">
    <property type="entry name" value="AAA"/>
    <property type="match status" value="1"/>
</dbReference>
<evidence type="ECO:0000259" key="7">
    <source>
        <dbReference type="PROSITE" id="PS50893"/>
    </source>
</evidence>
<dbReference type="Pfam" id="PF08402">
    <property type="entry name" value="TOBE_2"/>
    <property type="match status" value="1"/>
</dbReference>
<dbReference type="InterPro" id="IPR012340">
    <property type="entry name" value="NA-bd_OB-fold"/>
</dbReference>
<dbReference type="InterPro" id="IPR027417">
    <property type="entry name" value="P-loop_NTPase"/>
</dbReference>
<reference evidence="8" key="1">
    <citation type="submission" date="2022-04" db="EMBL/GenBank/DDBJ databases">
        <title>Whole genome sequence of Sphaerotilus sp. FB-5.</title>
        <authorList>
            <person name="Takeda M."/>
            <person name="Narihara S."/>
            <person name="Akimoto M."/>
            <person name="Akimoto R."/>
            <person name="Nishiyashiki S."/>
            <person name="Murakami T."/>
        </authorList>
    </citation>
    <scope>NUCLEOTIDE SEQUENCE</scope>
    <source>
        <strain evidence="8">FB-5</strain>
    </source>
</reference>
<organism evidence="8 9">
    <name type="scientific">Sphaerotilus microaerophilus</name>
    <dbReference type="NCBI Taxonomy" id="2914710"/>
    <lineage>
        <taxon>Bacteria</taxon>
        <taxon>Pseudomonadati</taxon>
        <taxon>Pseudomonadota</taxon>
        <taxon>Betaproteobacteria</taxon>
        <taxon>Burkholderiales</taxon>
        <taxon>Sphaerotilaceae</taxon>
        <taxon>Sphaerotilus</taxon>
    </lineage>
</organism>
<dbReference type="Gene3D" id="2.40.50.140">
    <property type="entry name" value="Nucleic acid-binding proteins"/>
    <property type="match status" value="1"/>
</dbReference>
<dbReference type="InterPro" id="IPR003593">
    <property type="entry name" value="AAA+_ATPase"/>
</dbReference>
<dbReference type="PANTHER" id="PTHR43875">
    <property type="entry name" value="MALTODEXTRIN IMPORT ATP-BINDING PROTEIN MSMX"/>
    <property type="match status" value="1"/>
</dbReference>
<dbReference type="InterPro" id="IPR017871">
    <property type="entry name" value="ABC_transporter-like_CS"/>
</dbReference>
<dbReference type="InterPro" id="IPR003439">
    <property type="entry name" value="ABC_transporter-like_ATP-bd"/>
</dbReference>
<dbReference type="InterPro" id="IPR013611">
    <property type="entry name" value="Transp-assoc_OB_typ2"/>
</dbReference>
<keyword evidence="8" id="KW-0436">Ligase</keyword>
<keyword evidence="3" id="KW-0547">Nucleotide-binding</keyword>
<keyword evidence="1" id="KW-0813">Transport</keyword>
<dbReference type="Gene3D" id="2.40.50.100">
    <property type="match status" value="1"/>
</dbReference>
<protein>
    <submittedName>
        <fullName evidence="8">ABC transporter ATP-binding protein</fullName>
    </submittedName>
</protein>
<dbReference type="SUPFAM" id="SSF52540">
    <property type="entry name" value="P-loop containing nucleoside triphosphate hydrolases"/>
    <property type="match status" value="1"/>
</dbReference>
<dbReference type="Pfam" id="PF00005">
    <property type="entry name" value="ABC_tran"/>
    <property type="match status" value="1"/>
</dbReference>
<keyword evidence="4 8" id="KW-0067">ATP-binding</keyword>
<evidence type="ECO:0000256" key="6">
    <source>
        <dbReference type="ARBA" id="ARBA00023136"/>
    </source>
</evidence>
<evidence type="ECO:0000256" key="3">
    <source>
        <dbReference type="ARBA" id="ARBA00022741"/>
    </source>
</evidence>
<dbReference type="EMBL" id="AP025730">
    <property type="protein sequence ID" value="BDI08077.1"/>
    <property type="molecule type" value="Genomic_DNA"/>
</dbReference>
<dbReference type="SUPFAM" id="SSF50331">
    <property type="entry name" value="MOP-like"/>
    <property type="match status" value="1"/>
</dbReference>
<dbReference type="GO" id="GO:0016874">
    <property type="term" value="F:ligase activity"/>
    <property type="evidence" value="ECO:0007669"/>
    <property type="project" value="UniProtKB-KW"/>
</dbReference>
<dbReference type="InterPro" id="IPR047641">
    <property type="entry name" value="ABC_transpr_MalK/UgpC-like"/>
</dbReference>
<evidence type="ECO:0000256" key="4">
    <source>
        <dbReference type="ARBA" id="ARBA00022840"/>
    </source>
</evidence>
<dbReference type="GO" id="GO:0005524">
    <property type="term" value="F:ATP binding"/>
    <property type="evidence" value="ECO:0007669"/>
    <property type="project" value="UniProtKB-KW"/>
</dbReference>
<dbReference type="Proteomes" id="UP001057498">
    <property type="component" value="Chromosome"/>
</dbReference>
<dbReference type="PROSITE" id="PS00211">
    <property type="entry name" value="ABC_TRANSPORTER_1"/>
    <property type="match status" value="1"/>
</dbReference>
<evidence type="ECO:0000256" key="2">
    <source>
        <dbReference type="ARBA" id="ARBA00022475"/>
    </source>
</evidence>
<name>A0ABM7YTT0_9BURK</name>
<sequence length="383" mass="41338">MAALTLDKVSKIYREKGKADNRAVKAVDMAVHDGEIISLLGSSGCGKTSTLRMVAGFESVSEGQVRIGERVINDLKPAERNVAMAFEGYALYPPLTVANNIAFSLLRSKMPRPEVRKRVQHIAELLEITDILEAYPPTLSGGQQQRVSLARALVRPADLWLLDEPMSQLEPQLRAVLRGRIKEYLIEHRMTSVFVTHDQTEAVALSDRIAVMSNGVLQQFASPEDLKERPANLFVAGFIGEPAMNLLPARLALQDGRLDALVHAQGDAGIALRVSFGALDRVVNAAALHDGQKVHLGVRPHKVSLGRTADCANPVQGTLAFNQWQGDQSHVGIDLGGHTLLVVTDGAVDLADGSGVGLCLPTEALHLFDSDSEKALVHGADLR</sequence>
<dbReference type="RefSeq" id="WP_251971212.1">
    <property type="nucleotide sequence ID" value="NZ_AP025730.1"/>
</dbReference>
<dbReference type="PANTHER" id="PTHR43875:SF15">
    <property type="entry name" value="TREHALOSE IMPORT ATP-BINDING PROTEIN SUGC"/>
    <property type="match status" value="1"/>
</dbReference>
<keyword evidence="9" id="KW-1185">Reference proteome</keyword>
<keyword evidence="2" id="KW-1003">Cell membrane</keyword>
<keyword evidence="5" id="KW-1278">Translocase</keyword>